<dbReference type="InterPro" id="IPR051862">
    <property type="entry name" value="GT-like_domain_containing_1"/>
</dbReference>
<dbReference type="InterPro" id="IPR022701">
    <property type="entry name" value="QTMAN_N"/>
</dbReference>
<comment type="catalytic activity">
    <reaction evidence="6">
        <text>queuosine(34) in tRNA(Asp) + GDP-alpha-D-mannose = O-4''-alpha-D-mannosylqueuosine(34) in tRNA(Asp) + GDP + H(+)</text>
        <dbReference type="Rhea" id="RHEA:12885"/>
        <dbReference type="Rhea" id="RHEA-COMP:18572"/>
        <dbReference type="Rhea" id="RHEA-COMP:18581"/>
        <dbReference type="ChEBI" id="CHEBI:15378"/>
        <dbReference type="ChEBI" id="CHEBI:57527"/>
        <dbReference type="ChEBI" id="CHEBI:58189"/>
        <dbReference type="ChEBI" id="CHEBI:194431"/>
        <dbReference type="ChEBI" id="CHEBI:194442"/>
        <dbReference type="EC" id="2.4.1.110"/>
    </reaction>
    <physiologicalReaction direction="left-to-right" evidence="6">
        <dbReference type="Rhea" id="RHEA:12886"/>
    </physiologicalReaction>
</comment>
<dbReference type="RefSeq" id="WP_148064546.1">
    <property type="nucleotide sequence ID" value="NZ_VRYZ01000005.1"/>
</dbReference>
<keyword evidence="3" id="KW-0808">Transferase</keyword>
<proteinExistence type="inferred from homology"/>
<dbReference type="PANTHER" id="PTHR13615:SF3">
    <property type="entry name" value="GLYCOSYLTRANSFERASE-LIKE DOMAIN-CONTAINING PROTEIN 1"/>
    <property type="match status" value="1"/>
</dbReference>
<dbReference type="Pfam" id="PF13692">
    <property type="entry name" value="Glyco_trans_1_4"/>
    <property type="match status" value="1"/>
</dbReference>
<evidence type="ECO:0000259" key="7">
    <source>
        <dbReference type="Pfam" id="PF12038"/>
    </source>
</evidence>
<dbReference type="Gene3D" id="3.40.50.2000">
    <property type="entry name" value="Glycogen Phosphorylase B"/>
    <property type="match status" value="1"/>
</dbReference>
<accession>A0A5C8ZT79</accession>
<dbReference type="OrthoDB" id="9792163at2"/>
<dbReference type="Proteomes" id="UP000321933">
    <property type="component" value="Unassembled WGS sequence"/>
</dbReference>
<keyword evidence="2" id="KW-0328">Glycosyltransferase</keyword>
<dbReference type="Pfam" id="PF12038">
    <property type="entry name" value="QTMAN_N"/>
    <property type="match status" value="1"/>
</dbReference>
<evidence type="ECO:0000256" key="3">
    <source>
        <dbReference type="ARBA" id="ARBA00022679"/>
    </source>
</evidence>
<evidence type="ECO:0000256" key="2">
    <source>
        <dbReference type="ARBA" id="ARBA00022676"/>
    </source>
</evidence>
<keyword evidence="9" id="KW-1185">Reference proteome</keyword>
<protein>
    <recommendedName>
        <fullName evidence="5">tRNA-queuosine alpha-mannosyltransferase</fullName>
        <ecNumber evidence="4">2.4.1.110</ecNumber>
    </recommendedName>
</protein>
<evidence type="ECO:0000256" key="5">
    <source>
        <dbReference type="ARBA" id="ARBA00044539"/>
    </source>
</evidence>
<dbReference type="GO" id="GO:0016438">
    <property type="term" value="F:tRNA-queuosine(34) beta-mannosyltransferase activity"/>
    <property type="evidence" value="ECO:0007669"/>
    <property type="project" value="UniProtKB-EC"/>
</dbReference>
<dbReference type="SUPFAM" id="SSF53756">
    <property type="entry name" value="UDP-Glycosyltransferase/glycogen phosphorylase"/>
    <property type="match status" value="1"/>
</dbReference>
<evidence type="ECO:0000256" key="6">
    <source>
        <dbReference type="ARBA" id="ARBA00048439"/>
    </source>
</evidence>
<feature type="domain" description="tRNA-queuosine alpha-mannosyltransferase N-terminal" evidence="7">
    <location>
        <begin position="2"/>
        <end position="171"/>
    </location>
</feature>
<reference evidence="8 9" key="1">
    <citation type="submission" date="2019-08" db="EMBL/GenBank/DDBJ databases">
        <title>Parahaliea maris sp. nov., isolated from the surface seawater.</title>
        <authorList>
            <person name="Liu Y."/>
        </authorList>
    </citation>
    <scope>NUCLEOTIDE SEQUENCE [LARGE SCALE GENOMIC DNA]</scope>
    <source>
        <strain evidence="8 9">S2-26</strain>
    </source>
</reference>
<name>A0A5C8ZT79_9GAMM</name>
<gene>
    <name evidence="8" type="ORF">FVW59_11760</name>
</gene>
<comment type="similarity">
    <text evidence="1">Belongs to the glycosyltransferase group 1 family. Glycosyltransferase 4 subfamily.</text>
</comment>
<evidence type="ECO:0000313" key="9">
    <source>
        <dbReference type="Proteomes" id="UP000321933"/>
    </source>
</evidence>
<sequence length="377" mass="41948">MRVLLLSAYDAGSHRYWRRGLEAMCPDWQWTCLSLPPRHFSWRVRGNPLHWALRERHTLEAGADLLIATSMVDLATLRGLVPALAGIPTLLYFHENQFAYPPGRGRHGLLEAQMVSLYSALAADGLAFNSQWNRDSFIAGVAALLKKLPDYAPREAADLLAQKSAVLPVPLLPGAEDRSDFNPWRGQGDLAQRPVRLLWPGRQEYDKGGERLEALLHVLVERELDFELAIVGQAFRQTPEVFKRLSRDLGPRLVHMGWLAAVEDYQHLLAQADIVLATALHEFQGVAVMEAVERGCVPVLPQRLAYPELYPAQNLYASSTDHPDREAVAAADRVVAVTAALKLGEAQVPSVQRFTLDALAPRWRRALCALVGDGESR</sequence>
<dbReference type="EC" id="2.4.1.110" evidence="4"/>
<evidence type="ECO:0000256" key="4">
    <source>
        <dbReference type="ARBA" id="ARBA00044517"/>
    </source>
</evidence>
<organism evidence="8 9">
    <name type="scientific">Parahaliea aestuarii</name>
    <dbReference type="NCBI Taxonomy" id="1852021"/>
    <lineage>
        <taxon>Bacteria</taxon>
        <taxon>Pseudomonadati</taxon>
        <taxon>Pseudomonadota</taxon>
        <taxon>Gammaproteobacteria</taxon>
        <taxon>Cellvibrionales</taxon>
        <taxon>Halieaceae</taxon>
        <taxon>Parahaliea</taxon>
    </lineage>
</organism>
<evidence type="ECO:0000256" key="1">
    <source>
        <dbReference type="ARBA" id="ARBA00009481"/>
    </source>
</evidence>
<comment type="caution">
    <text evidence="8">The sequence shown here is derived from an EMBL/GenBank/DDBJ whole genome shotgun (WGS) entry which is preliminary data.</text>
</comment>
<dbReference type="EMBL" id="VRYZ01000005">
    <property type="protein sequence ID" value="TXS90890.1"/>
    <property type="molecule type" value="Genomic_DNA"/>
</dbReference>
<dbReference type="PANTHER" id="PTHR13615">
    <property type="entry name" value="GLYCOSYLTRANSFERASE-LIKE 1"/>
    <property type="match status" value="1"/>
</dbReference>
<evidence type="ECO:0000313" key="8">
    <source>
        <dbReference type="EMBL" id="TXS90890.1"/>
    </source>
</evidence>
<dbReference type="AlphaFoldDB" id="A0A5C8ZT79"/>